<dbReference type="GO" id="GO:0051082">
    <property type="term" value="F:unfolded protein binding"/>
    <property type="evidence" value="ECO:0007669"/>
    <property type="project" value="UniProtKB-UniRule"/>
</dbReference>
<feature type="binding site" evidence="8">
    <location>
        <position position="152"/>
    </location>
    <ligand>
        <name>Zn(2+)</name>
        <dbReference type="ChEBI" id="CHEBI:29105"/>
        <label>1</label>
    </ligand>
</feature>
<feature type="binding site" evidence="8">
    <location>
        <position position="192"/>
    </location>
    <ligand>
        <name>Zn(2+)</name>
        <dbReference type="ChEBI" id="CHEBI:29105"/>
        <label>2</label>
    </ligand>
</feature>
<feature type="repeat" description="CXXCXGXG motif" evidence="8">
    <location>
        <begin position="192"/>
        <end position="199"/>
    </location>
</feature>
<dbReference type="InterPro" id="IPR012724">
    <property type="entry name" value="DnaJ"/>
</dbReference>
<dbReference type="SUPFAM" id="SSF49493">
    <property type="entry name" value="HSP40/DnaJ peptide-binding domain"/>
    <property type="match status" value="2"/>
</dbReference>
<dbReference type="PANTHER" id="PTHR43096">
    <property type="entry name" value="DNAJ HOMOLOG 1, MITOCHONDRIAL-RELATED"/>
    <property type="match status" value="1"/>
</dbReference>
<dbReference type="FunFam" id="2.60.260.20:FF:000013">
    <property type="entry name" value="DnaJ subfamily B member 11"/>
    <property type="match status" value="1"/>
</dbReference>
<dbReference type="GO" id="GO:0005737">
    <property type="term" value="C:cytoplasm"/>
    <property type="evidence" value="ECO:0007669"/>
    <property type="project" value="UniProtKB-SubCell"/>
</dbReference>
<dbReference type="CDD" id="cd06257">
    <property type="entry name" value="DnaJ"/>
    <property type="match status" value="1"/>
</dbReference>
<evidence type="ECO:0000259" key="10">
    <source>
        <dbReference type="PROSITE" id="PS50076"/>
    </source>
</evidence>
<dbReference type="GO" id="GO:0009408">
    <property type="term" value="P:response to heat"/>
    <property type="evidence" value="ECO:0007669"/>
    <property type="project" value="InterPro"/>
</dbReference>
<dbReference type="InterPro" id="IPR018253">
    <property type="entry name" value="DnaJ_domain_CS"/>
</dbReference>
<dbReference type="AlphaFoldDB" id="A0A3E4QPN3"/>
<dbReference type="InterPro" id="IPR008971">
    <property type="entry name" value="HSP40/DnaJ_pept-bd"/>
</dbReference>
<dbReference type="Pfam" id="PF01556">
    <property type="entry name" value="DnaJ_C"/>
    <property type="match status" value="1"/>
</dbReference>
<evidence type="ECO:0000256" key="6">
    <source>
        <dbReference type="ARBA" id="ARBA00061004"/>
    </source>
</evidence>
<dbReference type="PROSITE" id="PS00636">
    <property type="entry name" value="DNAJ_1"/>
    <property type="match status" value="1"/>
</dbReference>
<evidence type="ECO:0000256" key="3">
    <source>
        <dbReference type="ARBA" id="ARBA00022771"/>
    </source>
</evidence>
<keyword evidence="8" id="KW-0963">Cytoplasm</keyword>
<dbReference type="SMART" id="SM00271">
    <property type="entry name" value="DnaJ"/>
    <property type="match status" value="1"/>
</dbReference>
<feature type="binding site" evidence="8">
    <location>
        <position position="169"/>
    </location>
    <ligand>
        <name>Zn(2+)</name>
        <dbReference type="ChEBI" id="CHEBI:29105"/>
        <label>2</label>
    </ligand>
</feature>
<dbReference type="InterPro" id="IPR001305">
    <property type="entry name" value="HSP_DnaJ_Cys-rich_dom"/>
</dbReference>
<evidence type="ECO:0000256" key="7">
    <source>
        <dbReference type="ARBA" id="ARBA00067609"/>
    </source>
</evidence>
<evidence type="ECO:0000313" key="13">
    <source>
        <dbReference type="Proteomes" id="UP000260943"/>
    </source>
</evidence>
<dbReference type="Gene3D" id="2.60.260.20">
    <property type="entry name" value="Urease metallochaperone UreE, N-terminal domain"/>
    <property type="match status" value="2"/>
</dbReference>
<dbReference type="HAMAP" id="MF_01152">
    <property type="entry name" value="DnaJ"/>
    <property type="match status" value="1"/>
</dbReference>
<dbReference type="GO" id="GO:0031072">
    <property type="term" value="F:heat shock protein binding"/>
    <property type="evidence" value="ECO:0007669"/>
    <property type="project" value="InterPro"/>
</dbReference>
<dbReference type="NCBIfam" id="NF008035">
    <property type="entry name" value="PRK10767.1"/>
    <property type="match status" value="1"/>
</dbReference>
<keyword evidence="8" id="KW-0346">Stress response</keyword>
<comment type="function">
    <text evidence="8">Participates actively in the response to hyperosmotic and heat shock by preventing the aggregation of stress-denatured proteins and by disaggregating proteins, also in an autonomous, DnaK-independent fashion. Unfolded proteins bind initially to DnaJ; upon interaction with the DnaJ-bound protein, DnaK hydrolyzes its bound ATP, resulting in the formation of a stable complex. GrpE releases ADP from DnaK; ATP binding to DnaK triggers the release of the substrate protein, thus completing the reaction cycle. Several rounds of ATP-dependent interactions between DnaJ, DnaK and GrpE are required for fully efficient folding. Also involved, together with DnaK and GrpE, in the DNA replication of plasmids through activation of initiation proteins.</text>
</comment>
<comment type="subunit">
    <text evidence="8">Homodimer.</text>
</comment>
<dbReference type="GO" id="GO:0042026">
    <property type="term" value="P:protein refolding"/>
    <property type="evidence" value="ECO:0007669"/>
    <property type="project" value="TreeGrafter"/>
</dbReference>
<evidence type="ECO:0000256" key="5">
    <source>
        <dbReference type="ARBA" id="ARBA00023186"/>
    </source>
</evidence>
<name>A0A3E4QPN3_9ACTN</name>
<dbReference type="FunFam" id="2.10.230.10:FF:000002">
    <property type="entry name" value="Molecular chaperone DnaJ"/>
    <property type="match status" value="1"/>
</dbReference>
<comment type="subcellular location">
    <subcellularLocation>
        <location evidence="8">Cytoplasm</location>
    </subcellularLocation>
</comment>
<feature type="binding site" evidence="8">
    <location>
        <position position="149"/>
    </location>
    <ligand>
        <name>Zn(2+)</name>
        <dbReference type="ChEBI" id="CHEBI:29105"/>
        <label>1</label>
    </ligand>
</feature>
<dbReference type="GO" id="GO:0006260">
    <property type="term" value="P:DNA replication"/>
    <property type="evidence" value="ECO:0007669"/>
    <property type="project" value="UniProtKB-KW"/>
</dbReference>
<dbReference type="SUPFAM" id="SSF57938">
    <property type="entry name" value="DnaJ/Hsp40 cysteine-rich domain"/>
    <property type="match status" value="1"/>
</dbReference>
<dbReference type="Gene3D" id="2.10.230.10">
    <property type="entry name" value="Heat shock protein DnaJ, cysteine-rich domain"/>
    <property type="match status" value="1"/>
</dbReference>
<feature type="zinc finger region" description="CR-type" evidence="9">
    <location>
        <begin position="136"/>
        <end position="218"/>
    </location>
</feature>
<comment type="domain">
    <text evidence="8">The J domain is necessary and sufficient to stimulate DnaK ATPase activity. Zinc center 1 plays an important role in the autonomous, DnaK-independent chaperone activity of DnaJ. Zinc center 2 is essential for interaction with DnaK and for DnaJ activity.</text>
</comment>
<dbReference type="CDD" id="cd10719">
    <property type="entry name" value="DnaJ_zf"/>
    <property type="match status" value="1"/>
</dbReference>
<evidence type="ECO:0000259" key="11">
    <source>
        <dbReference type="PROSITE" id="PS51188"/>
    </source>
</evidence>
<dbReference type="RefSeq" id="WP_117680117.1">
    <property type="nucleotide sequence ID" value="NZ_CAJJKC010000002.1"/>
</dbReference>
<evidence type="ECO:0000256" key="2">
    <source>
        <dbReference type="ARBA" id="ARBA00022737"/>
    </source>
</evidence>
<feature type="binding site" evidence="8">
    <location>
        <position position="209"/>
    </location>
    <ligand>
        <name>Zn(2+)</name>
        <dbReference type="ChEBI" id="CHEBI:29105"/>
        <label>1</label>
    </ligand>
</feature>
<keyword evidence="8" id="KW-0235">DNA replication</keyword>
<feature type="binding site" evidence="8">
    <location>
        <position position="195"/>
    </location>
    <ligand>
        <name>Zn(2+)</name>
        <dbReference type="ChEBI" id="CHEBI:29105"/>
        <label>2</label>
    </ligand>
</feature>
<keyword evidence="1 8" id="KW-0479">Metal-binding</keyword>
<evidence type="ECO:0000256" key="8">
    <source>
        <dbReference type="HAMAP-Rule" id="MF_01152"/>
    </source>
</evidence>
<dbReference type="PROSITE" id="PS50076">
    <property type="entry name" value="DNAJ_2"/>
    <property type="match status" value="1"/>
</dbReference>
<protein>
    <recommendedName>
        <fullName evidence="7 8">Chaperone protein DnaJ</fullName>
    </recommendedName>
</protein>
<dbReference type="GO" id="GO:0005524">
    <property type="term" value="F:ATP binding"/>
    <property type="evidence" value="ECO:0007669"/>
    <property type="project" value="InterPro"/>
</dbReference>
<dbReference type="Pfam" id="PF00684">
    <property type="entry name" value="DnaJ_CXXCXGXG"/>
    <property type="match status" value="1"/>
</dbReference>
<dbReference type="EMBL" id="QSRJ01000011">
    <property type="protein sequence ID" value="RGL08273.1"/>
    <property type="molecule type" value="Genomic_DNA"/>
</dbReference>
<dbReference type="PRINTS" id="PR00625">
    <property type="entry name" value="JDOMAIN"/>
</dbReference>
<comment type="similarity">
    <text evidence="6 8">Belongs to the DnaJ family.</text>
</comment>
<dbReference type="InterPro" id="IPR001623">
    <property type="entry name" value="DnaJ_domain"/>
</dbReference>
<feature type="domain" description="J" evidence="10">
    <location>
        <begin position="6"/>
        <end position="70"/>
    </location>
</feature>
<dbReference type="GO" id="GO:0008270">
    <property type="term" value="F:zinc ion binding"/>
    <property type="evidence" value="ECO:0007669"/>
    <property type="project" value="UniProtKB-UniRule"/>
</dbReference>
<feature type="repeat" description="CXXCXGXG motif" evidence="8">
    <location>
        <begin position="149"/>
        <end position="156"/>
    </location>
</feature>
<dbReference type="Pfam" id="PF00226">
    <property type="entry name" value="DnaJ"/>
    <property type="match status" value="1"/>
</dbReference>
<comment type="caution">
    <text evidence="12">The sequence shown here is derived from an EMBL/GenBank/DDBJ whole genome shotgun (WGS) entry which is preliminary data.</text>
</comment>
<proteinExistence type="inferred from homology"/>
<dbReference type="InterPro" id="IPR036410">
    <property type="entry name" value="HSP_DnaJ_Cys-rich_dom_sf"/>
</dbReference>
<evidence type="ECO:0000256" key="4">
    <source>
        <dbReference type="ARBA" id="ARBA00022833"/>
    </source>
</evidence>
<dbReference type="PANTHER" id="PTHR43096:SF52">
    <property type="entry name" value="DNAJ HOMOLOG 1, MITOCHONDRIAL-RELATED"/>
    <property type="match status" value="1"/>
</dbReference>
<dbReference type="PROSITE" id="PS51188">
    <property type="entry name" value="ZF_CR"/>
    <property type="match status" value="1"/>
</dbReference>
<feature type="repeat" description="CXXCXGXG motif" evidence="8">
    <location>
        <begin position="166"/>
        <end position="173"/>
    </location>
</feature>
<keyword evidence="5 8" id="KW-0143">Chaperone</keyword>
<evidence type="ECO:0000313" key="12">
    <source>
        <dbReference type="EMBL" id="RGL08273.1"/>
    </source>
</evidence>
<organism evidence="12 13">
    <name type="scientific">Collinsella tanakaei</name>
    <dbReference type="NCBI Taxonomy" id="626935"/>
    <lineage>
        <taxon>Bacteria</taxon>
        <taxon>Bacillati</taxon>
        <taxon>Actinomycetota</taxon>
        <taxon>Coriobacteriia</taxon>
        <taxon>Coriobacteriales</taxon>
        <taxon>Coriobacteriaceae</taxon>
        <taxon>Collinsella</taxon>
    </lineage>
</organism>
<evidence type="ECO:0000256" key="9">
    <source>
        <dbReference type="PROSITE-ProRule" id="PRU00546"/>
    </source>
</evidence>
<reference evidence="12 13" key="1">
    <citation type="submission" date="2018-08" db="EMBL/GenBank/DDBJ databases">
        <title>A genome reference for cultivated species of the human gut microbiota.</title>
        <authorList>
            <person name="Zou Y."/>
            <person name="Xue W."/>
            <person name="Luo G."/>
        </authorList>
    </citation>
    <scope>NUCLEOTIDE SEQUENCE [LARGE SCALE GENOMIC DNA]</scope>
    <source>
        <strain evidence="12 13">TF08-14</strain>
    </source>
</reference>
<sequence>MAEKRDYYEVLGVDRDADQRAIKRAFLKKAREVHPDVSDDPNAEELFKEVNEAYSVLSDEQKRANYDRFGTADGPGMGSGYVDFSDIFGGMGVDDIFSSFFGGGRSGGSARNRQARRQGRDMAINLTISLEEAATGCTKTISYDRLAPCEDCNGSGLSEGAQEKQCDHCHGTGYVTTYQRSIFGDVQSTAPCPDCQGEGTVIDHPCEMCNGQGRTPTHEKLDVQIPAGVATGRQLRVSGYGEAGYRGAESGNLIVTVQVSDNERFQRGGDDLYTDVTVSMVQAALGCSVTVDGILPDEKIEVKVPAGTQYGTAIPVEGYGMPRMGRSGRGRLVARVLVHIPEHLSSEARQALERYEDAVGEDYEKQHKTVGDRIRDAIDDILD</sequence>
<feature type="binding site" evidence="8">
    <location>
        <position position="166"/>
    </location>
    <ligand>
        <name>Zn(2+)</name>
        <dbReference type="ChEBI" id="CHEBI:29105"/>
        <label>2</label>
    </ligand>
</feature>
<keyword evidence="2 8" id="KW-0677">Repeat</keyword>
<keyword evidence="3 8" id="KW-0863">Zinc-finger</keyword>
<feature type="binding site" evidence="8">
    <location>
        <position position="206"/>
    </location>
    <ligand>
        <name>Zn(2+)</name>
        <dbReference type="ChEBI" id="CHEBI:29105"/>
        <label>1</label>
    </ligand>
</feature>
<dbReference type="Gene3D" id="1.10.287.110">
    <property type="entry name" value="DnaJ domain"/>
    <property type="match status" value="1"/>
</dbReference>
<comment type="cofactor">
    <cofactor evidence="8">
        <name>Zn(2+)</name>
        <dbReference type="ChEBI" id="CHEBI:29105"/>
    </cofactor>
    <text evidence="8">Binds 2 Zn(2+) ions per monomer.</text>
</comment>
<dbReference type="Proteomes" id="UP000260943">
    <property type="component" value="Unassembled WGS sequence"/>
</dbReference>
<keyword evidence="4 8" id="KW-0862">Zinc</keyword>
<feature type="domain" description="CR-type" evidence="11">
    <location>
        <begin position="136"/>
        <end position="218"/>
    </location>
</feature>
<gene>
    <name evidence="8 12" type="primary">dnaJ</name>
    <name evidence="12" type="ORF">DXC81_09190</name>
</gene>
<dbReference type="NCBIfam" id="TIGR02349">
    <property type="entry name" value="DnaJ_bact"/>
    <property type="match status" value="1"/>
</dbReference>
<feature type="repeat" description="CXXCXGXG motif" evidence="8">
    <location>
        <begin position="206"/>
        <end position="213"/>
    </location>
</feature>
<dbReference type="CDD" id="cd10747">
    <property type="entry name" value="DnaJ_C"/>
    <property type="match status" value="1"/>
</dbReference>
<accession>A0A3E4QPN3</accession>
<dbReference type="InterPro" id="IPR036869">
    <property type="entry name" value="J_dom_sf"/>
</dbReference>
<dbReference type="InterPro" id="IPR002939">
    <property type="entry name" value="DnaJ_C"/>
</dbReference>
<evidence type="ECO:0000256" key="1">
    <source>
        <dbReference type="ARBA" id="ARBA00022723"/>
    </source>
</evidence>
<dbReference type="SUPFAM" id="SSF46565">
    <property type="entry name" value="Chaperone J-domain"/>
    <property type="match status" value="1"/>
</dbReference>